<comment type="similarity">
    <text evidence="1">Belongs to the glycosyl hydrolase 43 family.</text>
</comment>
<dbReference type="InterPro" id="IPR023296">
    <property type="entry name" value="Glyco_hydro_beta-prop_sf"/>
</dbReference>
<dbReference type="GO" id="GO:0009044">
    <property type="term" value="F:xylan 1,4-beta-xylosidase activity"/>
    <property type="evidence" value="ECO:0007669"/>
    <property type="project" value="UniProtKB-EC"/>
</dbReference>
<dbReference type="Gene3D" id="2.115.10.20">
    <property type="entry name" value="Glycosyl hydrolase domain, family 43"/>
    <property type="match status" value="1"/>
</dbReference>
<evidence type="ECO:0000313" key="5">
    <source>
        <dbReference type="Proteomes" id="UP000254387"/>
    </source>
</evidence>
<keyword evidence="3 4" id="KW-0326">Glycosidase</keyword>
<keyword evidence="2 4" id="KW-0378">Hydrolase</keyword>
<evidence type="ECO:0000256" key="1">
    <source>
        <dbReference type="ARBA" id="ARBA00009865"/>
    </source>
</evidence>
<dbReference type="Pfam" id="PF04616">
    <property type="entry name" value="Glyco_hydro_43"/>
    <property type="match status" value="1"/>
</dbReference>
<dbReference type="InterPro" id="IPR006710">
    <property type="entry name" value="Glyco_hydro_43"/>
</dbReference>
<gene>
    <name evidence="4" type="primary">xynB_2</name>
    <name evidence="4" type="ORF">NCTC5053_05119</name>
</gene>
<evidence type="ECO:0000256" key="3">
    <source>
        <dbReference type="ARBA" id="ARBA00023295"/>
    </source>
</evidence>
<sequence>MTPSEYQNPILCADYSDPDIVRVGDDFFMVSSSFNHVPALPILHSTDLVNWTIINHVMDELPLPGYDRYQPGKGVWAPSIRWHDGKLWVCFSTPDEGIFICHTEDPWGNGALRTACARPEVG</sequence>
<reference evidence="4 5" key="1">
    <citation type="submission" date="2018-06" db="EMBL/GenBank/DDBJ databases">
        <authorList>
            <consortium name="Pathogen Informatics"/>
            <person name="Doyle S."/>
        </authorList>
    </citation>
    <scope>NUCLEOTIDE SEQUENCE [LARGE SCALE GENOMIC DNA]</scope>
    <source>
        <strain evidence="4 5">NCTC5053</strain>
    </source>
</reference>
<dbReference type="EC" id="3.2.1.37" evidence="4"/>
<organism evidence="4 5">
    <name type="scientific">Klebsiella pneumoniae</name>
    <dbReference type="NCBI Taxonomy" id="573"/>
    <lineage>
        <taxon>Bacteria</taxon>
        <taxon>Pseudomonadati</taxon>
        <taxon>Pseudomonadota</taxon>
        <taxon>Gammaproteobacteria</taxon>
        <taxon>Enterobacterales</taxon>
        <taxon>Enterobacteriaceae</taxon>
        <taxon>Klebsiella/Raoultella group</taxon>
        <taxon>Klebsiella</taxon>
        <taxon>Klebsiella pneumoniae complex</taxon>
    </lineage>
</organism>
<evidence type="ECO:0000256" key="2">
    <source>
        <dbReference type="ARBA" id="ARBA00022801"/>
    </source>
</evidence>
<evidence type="ECO:0000313" key="4">
    <source>
        <dbReference type="EMBL" id="STV49507.1"/>
    </source>
</evidence>
<dbReference type="AlphaFoldDB" id="A0A378BS26"/>
<protein>
    <submittedName>
        <fullName evidence="4">Putative glycoside hydrolase</fullName>
        <ecNumber evidence="4">3.2.1.37</ecNumber>
    </submittedName>
</protein>
<name>A0A378BS26_KLEPN</name>
<proteinExistence type="inferred from homology"/>
<accession>A0A378BS26</accession>
<dbReference type="SUPFAM" id="SSF75005">
    <property type="entry name" value="Arabinanase/levansucrase/invertase"/>
    <property type="match status" value="1"/>
</dbReference>
<dbReference type="EMBL" id="UGMN01000004">
    <property type="protein sequence ID" value="STV49507.1"/>
    <property type="molecule type" value="Genomic_DNA"/>
</dbReference>
<dbReference type="Proteomes" id="UP000254387">
    <property type="component" value="Unassembled WGS sequence"/>
</dbReference>
<dbReference type="PANTHER" id="PTHR42812:SF12">
    <property type="entry name" value="BETA-XYLOSIDASE-RELATED"/>
    <property type="match status" value="1"/>
</dbReference>
<dbReference type="InterPro" id="IPR051795">
    <property type="entry name" value="Glycosyl_Hydrlase_43"/>
</dbReference>
<dbReference type="GO" id="GO:0005975">
    <property type="term" value="P:carbohydrate metabolic process"/>
    <property type="evidence" value="ECO:0007669"/>
    <property type="project" value="InterPro"/>
</dbReference>
<dbReference type="PANTHER" id="PTHR42812">
    <property type="entry name" value="BETA-XYLOSIDASE"/>
    <property type="match status" value="1"/>
</dbReference>